<reference evidence="1" key="1">
    <citation type="submission" date="2018-12" db="EMBL/GenBank/DDBJ databases">
        <authorList>
            <person name="Will S."/>
            <person name="Neumann-Schaal M."/>
            <person name="Henke P."/>
        </authorList>
    </citation>
    <scope>NUCLEOTIDE SEQUENCE</scope>
    <source>
        <strain evidence="1">PCC 7102</strain>
    </source>
</reference>
<dbReference type="EMBL" id="RSCL01000007">
    <property type="protein sequence ID" value="RUT06013.1"/>
    <property type="molecule type" value="Genomic_DNA"/>
</dbReference>
<sequence>MEQASLPASIYIPPFPDGGYDLQEFLSLEDAISGIENWGNNNIFREMNAFPLFGIKGAVYWTVGFQEEKDFAPIYSNDEAEFPASPDYPSLFAMVEKNFERLRRFDK</sequence>
<dbReference type="OrthoDB" id="9997378at2"/>
<gene>
    <name evidence="1" type="ORF">DSM106972_032190</name>
</gene>
<keyword evidence="2" id="KW-1185">Reference proteome</keyword>
<accession>A0A3S1B6Q8</accession>
<protein>
    <submittedName>
        <fullName evidence="1">Uncharacterized protein</fullName>
    </submittedName>
</protein>
<dbReference type="Proteomes" id="UP000271624">
    <property type="component" value="Unassembled WGS sequence"/>
</dbReference>
<name>A0A3S1B6Q8_9CYAN</name>
<reference evidence="1" key="2">
    <citation type="journal article" date="2019" name="Genome Biol. Evol.">
        <title>Day and night: Metabolic profiles and evolutionary relationships of six axenic non-marine cyanobacteria.</title>
        <authorList>
            <person name="Will S.E."/>
            <person name="Henke P."/>
            <person name="Boedeker C."/>
            <person name="Huang S."/>
            <person name="Brinkmann H."/>
            <person name="Rohde M."/>
            <person name="Jarek M."/>
            <person name="Friedl T."/>
            <person name="Seufert S."/>
            <person name="Schumacher M."/>
            <person name="Overmann J."/>
            <person name="Neumann-Schaal M."/>
            <person name="Petersen J."/>
        </authorList>
    </citation>
    <scope>NUCLEOTIDE SEQUENCE [LARGE SCALE GENOMIC DNA]</scope>
    <source>
        <strain evidence="1">PCC 7102</strain>
    </source>
</reference>
<proteinExistence type="predicted"/>
<dbReference type="RefSeq" id="WP_127081703.1">
    <property type="nucleotide sequence ID" value="NZ_RSCL01000007.1"/>
</dbReference>
<evidence type="ECO:0000313" key="2">
    <source>
        <dbReference type="Proteomes" id="UP000271624"/>
    </source>
</evidence>
<organism evidence="1 2">
    <name type="scientific">Dulcicalothrix desertica PCC 7102</name>
    <dbReference type="NCBI Taxonomy" id="232991"/>
    <lineage>
        <taxon>Bacteria</taxon>
        <taxon>Bacillati</taxon>
        <taxon>Cyanobacteriota</taxon>
        <taxon>Cyanophyceae</taxon>
        <taxon>Nostocales</taxon>
        <taxon>Calotrichaceae</taxon>
        <taxon>Dulcicalothrix</taxon>
    </lineage>
</organism>
<comment type="caution">
    <text evidence="1">The sequence shown here is derived from an EMBL/GenBank/DDBJ whole genome shotgun (WGS) entry which is preliminary data.</text>
</comment>
<evidence type="ECO:0000313" key="1">
    <source>
        <dbReference type="EMBL" id="RUT06013.1"/>
    </source>
</evidence>
<dbReference type="AlphaFoldDB" id="A0A3S1B6Q8"/>